<dbReference type="SUPFAM" id="SSF56601">
    <property type="entry name" value="beta-lactamase/transpeptidase-like"/>
    <property type="match status" value="1"/>
</dbReference>
<dbReference type="Gene3D" id="3.40.710.10">
    <property type="entry name" value="DD-peptidase/beta-lactamase superfamily"/>
    <property type="match status" value="1"/>
</dbReference>
<dbReference type="PANTHER" id="PTHR46825">
    <property type="entry name" value="D-ALANYL-D-ALANINE-CARBOXYPEPTIDASE/ENDOPEPTIDASE AMPH"/>
    <property type="match status" value="1"/>
</dbReference>
<sequence>MAQEDLVERAGEITVQQLIRHSSGIPDFFASGKFDDAFDFTTDYSPIDLVKASRKVSRTGEPGAGFAYSNTNYVLLGLIVEKVTGRSLAAELTRRLFAPLGMKHTYLTTKPPQGIKGPHGHGYYPDAKGEPRDVDRQNASLGGAAGGVVSTSGDLSAFYRAFNQGRLLPADLQKAVGQPRPGLCDGTVAAAAGSGPGFLAVTYTSEDGRRQFVVSTTLKIDNRQAMPVGDAMNKAAETVLCPS</sequence>
<reference evidence="4" key="1">
    <citation type="journal article" date="2019" name="Int. J. Syst. Evol. Microbiol.">
        <title>The Global Catalogue of Microorganisms (GCM) 10K type strain sequencing project: providing services to taxonomists for standard genome sequencing and annotation.</title>
        <authorList>
            <consortium name="The Broad Institute Genomics Platform"/>
            <consortium name="The Broad Institute Genome Sequencing Center for Infectious Disease"/>
            <person name="Wu L."/>
            <person name="Ma J."/>
        </authorList>
    </citation>
    <scope>NUCLEOTIDE SEQUENCE [LARGE SCALE GENOMIC DNA]</scope>
    <source>
        <strain evidence="4">JCM 17326</strain>
    </source>
</reference>
<dbReference type="InterPro" id="IPR012338">
    <property type="entry name" value="Beta-lactam/transpept-like"/>
</dbReference>
<dbReference type="PANTHER" id="PTHR46825:SF9">
    <property type="entry name" value="BETA-LACTAMASE-RELATED DOMAIN-CONTAINING PROTEIN"/>
    <property type="match status" value="1"/>
</dbReference>
<proteinExistence type="predicted"/>
<organism evidence="3 4">
    <name type="scientific">Nonomuraea rosea</name>
    <dbReference type="NCBI Taxonomy" id="638574"/>
    <lineage>
        <taxon>Bacteria</taxon>
        <taxon>Bacillati</taxon>
        <taxon>Actinomycetota</taxon>
        <taxon>Actinomycetes</taxon>
        <taxon>Streptosporangiales</taxon>
        <taxon>Streptosporangiaceae</taxon>
        <taxon>Nonomuraea</taxon>
    </lineage>
</organism>
<dbReference type="Proteomes" id="UP001500630">
    <property type="component" value="Unassembled WGS sequence"/>
</dbReference>
<gene>
    <name evidence="3" type="ORF">GCM10022419_105440</name>
</gene>
<accession>A0ABP6ZBS8</accession>
<evidence type="ECO:0000256" key="1">
    <source>
        <dbReference type="SAM" id="MobiDB-lite"/>
    </source>
</evidence>
<evidence type="ECO:0000313" key="3">
    <source>
        <dbReference type="EMBL" id="GAA3603795.1"/>
    </source>
</evidence>
<feature type="compositionally biased region" description="Basic and acidic residues" evidence="1">
    <location>
        <begin position="127"/>
        <end position="136"/>
    </location>
</feature>
<comment type="caution">
    <text evidence="3">The sequence shown here is derived from an EMBL/GenBank/DDBJ whole genome shotgun (WGS) entry which is preliminary data.</text>
</comment>
<feature type="domain" description="Beta-lactamase-related" evidence="2">
    <location>
        <begin position="8"/>
        <end position="193"/>
    </location>
</feature>
<evidence type="ECO:0000259" key="2">
    <source>
        <dbReference type="Pfam" id="PF00144"/>
    </source>
</evidence>
<name>A0ABP6ZBS8_9ACTN</name>
<protein>
    <recommendedName>
        <fullName evidence="2">Beta-lactamase-related domain-containing protein</fullName>
    </recommendedName>
</protein>
<keyword evidence="4" id="KW-1185">Reference proteome</keyword>
<dbReference type="RefSeq" id="WP_345573961.1">
    <property type="nucleotide sequence ID" value="NZ_BAABDQ010000039.1"/>
</dbReference>
<dbReference type="EMBL" id="BAABDQ010000039">
    <property type="protein sequence ID" value="GAA3603795.1"/>
    <property type="molecule type" value="Genomic_DNA"/>
</dbReference>
<dbReference type="InterPro" id="IPR050491">
    <property type="entry name" value="AmpC-like"/>
</dbReference>
<evidence type="ECO:0000313" key="4">
    <source>
        <dbReference type="Proteomes" id="UP001500630"/>
    </source>
</evidence>
<dbReference type="Pfam" id="PF00144">
    <property type="entry name" value="Beta-lactamase"/>
    <property type="match status" value="1"/>
</dbReference>
<feature type="region of interest" description="Disordered" evidence="1">
    <location>
        <begin position="108"/>
        <end position="141"/>
    </location>
</feature>
<dbReference type="InterPro" id="IPR001466">
    <property type="entry name" value="Beta-lactam-related"/>
</dbReference>